<reference evidence="1 2" key="1">
    <citation type="submission" date="2022-11" db="EMBL/GenBank/DDBJ databases">
        <title>Draft genome sequence of Saccharopolyspora sp. WRP15-2 isolated from rhizosphere soils of wild rice in Thailand.</title>
        <authorList>
            <person name="Duangmal K."/>
            <person name="Kammanee S."/>
            <person name="Muangham S."/>
        </authorList>
    </citation>
    <scope>NUCLEOTIDE SEQUENCE [LARGE SCALE GENOMIC DNA]</scope>
    <source>
        <strain evidence="1 2">WRP15-2</strain>
    </source>
</reference>
<dbReference type="PANTHER" id="PTHR11647">
    <property type="entry name" value="HYDRANTOINASE/DIHYDROPYRIMIDINASE FAMILY MEMBER"/>
    <property type="match status" value="1"/>
</dbReference>
<name>A0ABT4USI4_9PSEU</name>
<organism evidence="1 2">
    <name type="scientific">Saccharopolyspora oryzae</name>
    <dbReference type="NCBI Taxonomy" id="2997343"/>
    <lineage>
        <taxon>Bacteria</taxon>
        <taxon>Bacillati</taxon>
        <taxon>Actinomycetota</taxon>
        <taxon>Actinomycetes</taxon>
        <taxon>Pseudonocardiales</taxon>
        <taxon>Pseudonocardiaceae</taxon>
        <taxon>Saccharopolyspora</taxon>
    </lineage>
</organism>
<evidence type="ECO:0000313" key="1">
    <source>
        <dbReference type="EMBL" id="MDA3624682.1"/>
    </source>
</evidence>
<dbReference type="PANTHER" id="PTHR11647:SF1">
    <property type="entry name" value="COLLAPSIN RESPONSE MEDIATOR PROTEIN"/>
    <property type="match status" value="1"/>
</dbReference>
<dbReference type="EMBL" id="JAQGLA010000004">
    <property type="protein sequence ID" value="MDA3624682.1"/>
    <property type="molecule type" value="Genomic_DNA"/>
</dbReference>
<dbReference type="Gene3D" id="3.20.20.140">
    <property type="entry name" value="Metal-dependent hydrolases"/>
    <property type="match status" value="2"/>
</dbReference>
<comment type="caution">
    <text evidence="1">The sequence shown here is derived from an EMBL/GenBank/DDBJ whole genome shotgun (WGS) entry which is preliminary data.</text>
</comment>
<dbReference type="Proteomes" id="UP001210380">
    <property type="component" value="Unassembled WGS sequence"/>
</dbReference>
<proteinExistence type="predicted"/>
<accession>A0ABT4USI4</accession>
<keyword evidence="2" id="KW-1185">Reference proteome</keyword>
<dbReference type="InterPro" id="IPR011059">
    <property type="entry name" value="Metal-dep_hydrolase_composite"/>
</dbReference>
<dbReference type="SUPFAM" id="SSF51556">
    <property type="entry name" value="Metallo-dependent hydrolases"/>
    <property type="match status" value="1"/>
</dbReference>
<dbReference type="InterPro" id="IPR032466">
    <property type="entry name" value="Metal_Hydrolase"/>
</dbReference>
<gene>
    <name evidence="1" type="ORF">OU415_04470</name>
</gene>
<dbReference type="InterPro" id="IPR050378">
    <property type="entry name" value="Metallo-dep_Hydrolases_sf"/>
</dbReference>
<dbReference type="RefSeq" id="WP_270947250.1">
    <property type="nucleotide sequence ID" value="NZ_JAQGLA010000004.1"/>
</dbReference>
<protein>
    <submittedName>
        <fullName evidence="1">Amidohydrolase family protein</fullName>
    </submittedName>
</protein>
<dbReference type="SUPFAM" id="SSF51338">
    <property type="entry name" value="Composite domain of metallo-dependent hydrolases"/>
    <property type="match status" value="2"/>
</dbReference>
<sequence>MLSSAPERLLVRGGHVVDPASGVDGVCDVLIEDGRVVELRPELPAAGARVVDADGAYVLPGLVDSHVHLTHLANPHAVRTNAHERLARAGVTTAVEFFDFASALNQWPASTAGLTVLGLQGIRSHQGTASQAVVRDEIAAALKGGAIGVKILGGHFPNSPDTSARVIAESNELGAYCAFHAGTTRHGSNLDGMRETVELADGNPVHVAHTNAYLRGATADVDAENRAALDLLMGARRVVSEAHLAEFNVCVGSMTDGEPDDHIVINCLRLGGFPTGAAGLEKAFLAGYAHVLHDAGAEPAHVTGEEGLRLWRQDPGGTMLNFPVNNRFSAFYQSCARVGATGSLNWSGDGEFVVDAISSDGGSWRNVILRHGFSLVRFGALTTSQLVDKASRRPAQLFGLTAKGHLSPGADGDVAVVEPNTGEVRLTIAGGRVVFDGENVASRGGKVLTTAEGAAAITARGITAEVIDLETSTFRTRITRQPAPAA</sequence>
<evidence type="ECO:0000313" key="2">
    <source>
        <dbReference type="Proteomes" id="UP001210380"/>
    </source>
</evidence>